<dbReference type="GO" id="GO:0046872">
    <property type="term" value="F:metal ion binding"/>
    <property type="evidence" value="ECO:0007669"/>
    <property type="project" value="UniProtKB-KW"/>
</dbReference>
<dbReference type="PIRSF" id="PIRSF004762">
    <property type="entry name" value="CHP00423"/>
    <property type="match status" value="1"/>
</dbReference>
<dbReference type="SFLD" id="SFLDF00348">
    <property type="entry name" value="FeFe_hydrogenase_maturase_(Hyd"/>
    <property type="match status" value="1"/>
</dbReference>
<feature type="binding site" evidence="8">
    <location>
        <position position="137"/>
    </location>
    <ligand>
        <name>(3R)-3-methyl-D-ornithine</name>
        <dbReference type="ChEBI" id="CHEBI:64642"/>
    </ligand>
</feature>
<dbReference type="SFLD" id="SFLDG01280">
    <property type="entry name" value="HydE/PylB-like"/>
    <property type="match status" value="1"/>
</dbReference>
<evidence type="ECO:0000259" key="9">
    <source>
        <dbReference type="PROSITE" id="PS51918"/>
    </source>
</evidence>
<dbReference type="Pfam" id="PF04055">
    <property type="entry name" value="Radical_SAM"/>
    <property type="match status" value="1"/>
</dbReference>
<reference evidence="10" key="1">
    <citation type="submission" date="2019-04" db="EMBL/GenBank/DDBJ databases">
        <title>Evolution of Biomass-Degrading Anaerobic Consortia Revealed by Metagenomics.</title>
        <authorList>
            <person name="Peng X."/>
        </authorList>
    </citation>
    <scope>NUCLEOTIDE SEQUENCE</scope>
    <source>
        <strain evidence="10">SIG240</strain>
    </source>
</reference>
<dbReference type="InterPro" id="IPR024021">
    <property type="entry name" value="FeFe-hyd_HydE_rSAM"/>
</dbReference>
<dbReference type="GO" id="GO:0051539">
    <property type="term" value="F:4 iron, 4 sulfur cluster binding"/>
    <property type="evidence" value="ECO:0007669"/>
    <property type="project" value="UniProtKB-KW"/>
</dbReference>
<evidence type="ECO:0000256" key="4">
    <source>
        <dbReference type="ARBA" id="ARBA00023004"/>
    </source>
</evidence>
<evidence type="ECO:0000256" key="6">
    <source>
        <dbReference type="ARBA" id="ARBA00034078"/>
    </source>
</evidence>
<dbReference type="Gene3D" id="3.20.20.70">
    <property type="entry name" value="Aldolase class I"/>
    <property type="match status" value="1"/>
</dbReference>
<dbReference type="SUPFAM" id="SSF102114">
    <property type="entry name" value="Radical SAM enzymes"/>
    <property type="match status" value="1"/>
</dbReference>
<dbReference type="SMART" id="SM00729">
    <property type="entry name" value="Elp3"/>
    <property type="match status" value="1"/>
</dbReference>
<dbReference type="SFLD" id="SFLDS00029">
    <property type="entry name" value="Radical_SAM"/>
    <property type="match status" value="1"/>
</dbReference>
<keyword evidence="3" id="KW-0479">Metal-binding</keyword>
<feature type="binding site" evidence="7">
    <location>
        <position position="62"/>
    </location>
    <ligand>
        <name>[4Fe-4S] cluster</name>
        <dbReference type="ChEBI" id="CHEBI:49883"/>
        <note>4Fe-4S-S-AdoMet</note>
    </ligand>
</feature>
<proteinExistence type="predicted"/>
<keyword evidence="1 7" id="KW-0004">4Fe-4S</keyword>
<dbReference type="CDD" id="cd01335">
    <property type="entry name" value="Radical_SAM"/>
    <property type="match status" value="1"/>
</dbReference>
<dbReference type="AlphaFoldDB" id="A0A927WMM5"/>
<evidence type="ECO:0000256" key="5">
    <source>
        <dbReference type="ARBA" id="ARBA00023014"/>
    </source>
</evidence>
<evidence type="ECO:0000256" key="1">
    <source>
        <dbReference type="ARBA" id="ARBA00022485"/>
    </source>
</evidence>
<dbReference type="InterPro" id="IPR010722">
    <property type="entry name" value="BATS_dom"/>
</dbReference>
<feature type="domain" description="Radical SAM core" evidence="9">
    <location>
        <begin position="48"/>
        <end position="264"/>
    </location>
</feature>
<gene>
    <name evidence="10" type="primary">hydE</name>
    <name evidence="10" type="ORF">E7201_05675</name>
</gene>
<dbReference type="PROSITE" id="PS51918">
    <property type="entry name" value="RADICAL_SAM"/>
    <property type="match status" value="1"/>
</dbReference>
<dbReference type="SFLD" id="SFLDG01060">
    <property type="entry name" value="BATS_domain_containing"/>
    <property type="match status" value="1"/>
</dbReference>
<dbReference type="GO" id="GO:0016740">
    <property type="term" value="F:transferase activity"/>
    <property type="evidence" value="ECO:0007669"/>
    <property type="project" value="TreeGrafter"/>
</dbReference>
<dbReference type="GO" id="GO:0042364">
    <property type="term" value="P:water-soluble vitamin biosynthetic process"/>
    <property type="evidence" value="ECO:0007669"/>
    <property type="project" value="UniProtKB-ARBA"/>
</dbReference>
<dbReference type="EMBL" id="SVBY01000031">
    <property type="protein sequence ID" value="MBE6092640.1"/>
    <property type="molecule type" value="Genomic_DNA"/>
</dbReference>
<dbReference type="InterPro" id="IPR034422">
    <property type="entry name" value="HydE/PylB-like"/>
</dbReference>
<comment type="cofactor">
    <cofactor evidence="6">
        <name>[2Fe-2S] cluster</name>
        <dbReference type="ChEBI" id="CHEBI:190135"/>
    </cofactor>
</comment>
<feature type="binding site" evidence="7">
    <location>
        <position position="66"/>
    </location>
    <ligand>
        <name>[4Fe-4S] cluster</name>
        <dbReference type="ChEBI" id="CHEBI:49883"/>
        <note>4Fe-4S-S-AdoMet</note>
    </ligand>
</feature>
<evidence type="ECO:0000256" key="3">
    <source>
        <dbReference type="ARBA" id="ARBA00022723"/>
    </source>
</evidence>
<dbReference type="InterPro" id="IPR007197">
    <property type="entry name" value="rSAM"/>
</dbReference>
<name>A0A927WMM5_SELRU</name>
<dbReference type="NCBIfam" id="TIGR03956">
    <property type="entry name" value="rSAM_HydE"/>
    <property type="match status" value="1"/>
</dbReference>
<accession>A0A927WMM5</accession>
<evidence type="ECO:0000256" key="2">
    <source>
        <dbReference type="ARBA" id="ARBA00022691"/>
    </source>
</evidence>
<dbReference type="InterPro" id="IPR013785">
    <property type="entry name" value="Aldolase_TIM"/>
</dbReference>
<evidence type="ECO:0000313" key="10">
    <source>
        <dbReference type="EMBL" id="MBE6092640.1"/>
    </source>
</evidence>
<evidence type="ECO:0000313" key="11">
    <source>
        <dbReference type="Proteomes" id="UP000761380"/>
    </source>
</evidence>
<dbReference type="InterPro" id="IPR058240">
    <property type="entry name" value="rSAM_sf"/>
</dbReference>
<dbReference type="PANTHER" id="PTHR43726:SF1">
    <property type="entry name" value="BIOTIN SYNTHASE"/>
    <property type="match status" value="1"/>
</dbReference>
<dbReference type="PANTHER" id="PTHR43726">
    <property type="entry name" value="3-METHYLORNITHINE SYNTHASE"/>
    <property type="match status" value="1"/>
</dbReference>
<dbReference type="Proteomes" id="UP000761380">
    <property type="component" value="Unassembled WGS sequence"/>
</dbReference>
<keyword evidence="2 7" id="KW-0949">S-adenosyl-L-methionine</keyword>
<keyword evidence="4 7" id="KW-0408">Iron</keyword>
<dbReference type="SMART" id="SM00876">
    <property type="entry name" value="BATS"/>
    <property type="match status" value="1"/>
</dbReference>
<feature type="binding site" evidence="8">
    <location>
        <position position="182"/>
    </location>
    <ligand>
        <name>S-adenosyl-L-methionine</name>
        <dbReference type="ChEBI" id="CHEBI:59789"/>
    </ligand>
</feature>
<comment type="caution">
    <text evidence="10">The sequence shown here is derived from an EMBL/GenBank/DDBJ whole genome shotgun (WGS) entry which is preliminary data.</text>
</comment>
<sequence length="352" mass="39628">MRAIMDKLELTHNLSDEEFMALLKSASPADDAELAQRARKLRECYYGKDVYIRGLIEFTNYCRNNCYYCGIRRDNPNAQRYRLTAGQILACCNTGYQLGFRTFVLQGGEDTYFTDERLCVLLQEIKQRHPDCAITLSIGERSKESYQRLFHAGADRYLLRHETANKAHYEQLHPAEMSYNHRRQCLHDLKAIGYQVGCGMMVGSPGQKTEHLIQDLRLLQELQPEMVGIGPFIPQHDTPFANEAGGTVAMTLRLLSIIRLLLPNVLLPATTALGTIDTKGREKGLLAGANVLMPNLSPTAVRKKYALYDNKICTGEEAAECIRCLAARVESTGYNIVVSRGDHLNKRGPQNI</sequence>
<feature type="binding site" evidence="7">
    <location>
        <position position="69"/>
    </location>
    <ligand>
        <name>[4Fe-4S] cluster</name>
        <dbReference type="ChEBI" id="CHEBI:49883"/>
        <note>4Fe-4S-S-AdoMet</note>
    </ligand>
</feature>
<comment type="cofactor">
    <cofactor evidence="7">
        <name>[4Fe-4S] cluster</name>
        <dbReference type="ChEBI" id="CHEBI:49883"/>
    </cofactor>
    <text evidence="7">Binds 1 [4Fe-4S] cluster. The cluster is coordinated with 3 cysteines and an exchangeable S-adenosyl-L-methionine.</text>
</comment>
<evidence type="ECO:0000256" key="7">
    <source>
        <dbReference type="PIRSR" id="PIRSR004762-1"/>
    </source>
</evidence>
<evidence type="ECO:0000256" key="8">
    <source>
        <dbReference type="PIRSR" id="PIRSR004762-2"/>
    </source>
</evidence>
<dbReference type="InterPro" id="IPR006638">
    <property type="entry name" value="Elp3/MiaA/NifB-like_rSAM"/>
</dbReference>
<organism evidence="10 11">
    <name type="scientific">Selenomonas ruminantium</name>
    <dbReference type="NCBI Taxonomy" id="971"/>
    <lineage>
        <taxon>Bacteria</taxon>
        <taxon>Bacillati</taxon>
        <taxon>Bacillota</taxon>
        <taxon>Negativicutes</taxon>
        <taxon>Selenomonadales</taxon>
        <taxon>Selenomonadaceae</taxon>
        <taxon>Selenomonas</taxon>
    </lineage>
</organism>
<feature type="binding site" evidence="8">
    <location>
        <position position="162"/>
    </location>
    <ligand>
        <name>S-adenosyl-L-methionine</name>
        <dbReference type="ChEBI" id="CHEBI:59789"/>
    </ligand>
</feature>
<keyword evidence="5 7" id="KW-0411">Iron-sulfur</keyword>
<protein>
    <submittedName>
        <fullName evidence="10">[FeFe] hydrogenase H-cluster radical SAM maturase HydE</fullName>
    </submittedName>
</protein>
<dbReference type="GO" id="GO:0044272">
    <property type="term" value="P:sulfur compound biosynthetic process"/>
    <property type="evidence" value="ECO:0007669"/>
    <property type="project" value="UniProtKB-ARBA"/>
</dbReference>